<keyword evidence="2" id="KW-1185">Reference proteome</keyword>
<proteinExistence type="predicted"/>
<protein>
    <submittedName>
        <fullName evidence="1">Uncharacterized protein</fullName>
    </submittedName>
</protein>
<dbReference type="AlphaFoldDB" id="A0A023B8R1"/>
<organism evidence="1 2">
    <name type="scientific">Gregarina niphandrodes</name>
    <name type="common">Septate eugregarine</name>
    <dbReference type="NCBI Taxonomy" id="110365"/>
    <lineage>
        <taxon>Eukaryota</taxon>
        <taxon>Sar</taxon>
        <taxon>Alveolata</taxon>
        <taxon>Apicomplexa</taxon>
        <taxon>Conoidasida</taxon>
        <taxon>Gregarinasina</taxon>
        <taxon>Eugregarinorida</taxon>
        <taxon>Gregarinidae</taxon>
        <taxon>Gregarina</taxon>
    </lineage>
</organism>
<reference evidence="1" key="1">
    <citation type="submission" date="2013-12" db="EMBL/GenBank/DDBJ databases">
        <authorList>
            <person name="Omoto C.K."/>
            <person name="Sibley D."/>
            <person name="Venepally P."/>
            <person name="Hadjithomas M."/>
            <person name="Karamycheva S."/>
            <person name="Brunk B."/>
            <person name="Roos D."/>
            <person name="Caler E."/>
            <person name="Lorenzi H."/>
        </authorList>
    </citation>
    <scope>NUCLEOTIDE SEQUENCE</scope>
</reference>
<accession>A0A023B8R1</accession>
<evidence type="ECO:0000313" key="2">
    <source>
        <dbReference type="Proteomes" id="UP000019763"/>
    </source>
</evidence>
<gene>
    <name evidence="1" type="ORF">GNI_056150</name>
</gene>
<name>A0A023B8R1_GRENI</name>
<dbReference type="EMBL" id="AFNH02000426">
    <property type="protein sequence ID" value="EZG70292.1"/>
    <property type="molecule type" value="Genomic_DNA"/>
</dbReference>
<sequence>MLVCPKRSSSTKTALVAALTVFLDGKPALANTAAHGTLCVEVEPLGGKTEENLKVKVAVPCAPFEYDLDKFSFAEHCSSLQIMRGSIPDVKALEFGASILGEAWTQLVTGAGGSIRAADQHERCQQVLQDLGMTLFAQWGNVAQNMAAAAALPLVTCKASGNLPRVSDSWRIVKTDNWRPDGWMDATESSSQSWSESLAQLCSKKTLLKAAVAVAVVMTANAYMTPSAYTTPNSNVAPMAAELDVVAAPSAPTMAPEHTLPYHPIVRSKHCGPHNKQFSKRPYRNVFWTQECEDTMTTIENYLVASGCSMDDPDTCWFVQRLCPRYWAAHGPGSRFASILPNVPDAKFNYAILELDEKEHFIQEAVTALPSSCDTSRSLAWNNRRQ</sequence>
<dbReference type="Proteomes" id="UP000019763">
    <property type="component" value="Unassembled WGS sequence"/>
</dbReference>
<dbReference type="GeneID" id="22912077"/>
<evidence type="ECO:0000313" key="1">
    <source>
        <dbReference type="EMBL" id="EZG70292.1"/>
    </source>
</evidence>
<comment type="caution">
    <text evidence="1">The sequence shown here is derived from an EMBL/GenBank/DDBJ whole genome shotgun (WGS) entry which is preliminary data.</text>
</comment>
<dbReference type="VEuPathDB" id="CryptoDB:GNI_056150"/>
<dbReference type="RefSeq" id="XP_011129954.1">
    <property type="nucleotide sequence ID" value="XM_011131652.1"/>
</dbReference>